<keyword evidence="1" id="KW-0489">Methyltransferase</keyword>
<proteinExistence type="predicted"/>
<organism evidence="5 6">
    <name type="scientific">Gallibacterium genomosp. 3</name>
    <dbReference type="NCBI Taxonomy" id="505345"/>
    <lineage>
        <taxon>Bacteria</taxon>
        <taxon>Pseudomonadati</taxon>
        <taxon>Pseudomonadota</taxon>
        <taxon>Gammaproteobacteria</taxon>
        <taxon>Pasteurellales</taxon>
        <taxon>Pasteurellaceae</taxon>
        <taxon>Gallibacterium</taxon>
    </lineage>
</organism>
<gene>
    <name evidence="5" type="ORF">QV01_10275</name>
</gene>
<evidence type="ECO:0000313" key="6">
    <source>
        <dbReference type="Proteomes" id="UP000243558"/>
    </source>
</evidence>
<evidence type="ECO:0000259" key="4">
    <source>
        <dbReference type="Pfam" id="PF08241"/>
    </source>
</evidence>
<dbReference type="EMBL" id="JTJM01000065">
    <property type="protein sequence ID" value="OBW90595.1"/>
    <property type="molecule type" value="Genomic_DNA"/>
</dbReference>
<dbReference type="PANTHER" id="PTHR43464:SF19">
    <property type="entry name" value="UBIQUINONE BIOSYNTHESIS O-METHYLTRANSFERASE, MITOCHONDRIAL"/>
    <property type="match status" value="1"/>
</dbReference>
<dbReference type="Gene3D" id="3.40.50.150">
    <property type="entry name" value="Vaccinia Virus protein VP39"/>
    <property type="match status" value="1"/>
</dbReference>
<keyword evidence="2" id="KW-0808">Transferase</keyword>
<accession>A0A1A7NLR4</accession>
<keyword evidence="3" id="KW-0949">S-adenosyl-L-methionine</keyword>
<sequence>MMQKSVYDQEEFFQLYQKLRTNPISLNEIVEKPTMFRLVGNLQHKRVLDLGCGTGVHLQHYLQQGASYAVGIDLSEKMIAQAEKNLQQMGFNRQHYQCYTLAMEQLAQCPDNQFDLVTSSFAFHYIEDFPALLTQIAAKLTDNGQLIFSQEHPIVTCYQGGERWEKDQNKQQIAYRLNYYRDEGLRQRNWFQQPFKTYHRKLATIINALIQAGFAIQQIEEPMLADQPEWHNEFKDLQHRPVLLFIKAQKIAK</sequence>
<evidence type="ECO:0000256" key="3">
    <source>
        <dbReference type="ARBA" id="ARBA00022691"/>
    </source>
</evidence>
<dbReference type="AlphaFoldDB" id="A0A1A7NLR4"/>
<dbReference type="InterPro" id="IPR013216">
    <property type="entry name" value="Methyltransf_11"/>
</dbReference>
<dbReference type="PANTHER" id="PTHR43464">
    <property type="entry name" value="METHYLTRANSFERASE"/>
    <property type="match status" value="1"/>
</dbReference>
<protein>
    <recommendedName>
        <fullName evidence="4">Methyltransferase type 11 domain-containing protein</fullName>
    </recommendedName>
</protein>
<dbReference type="CDD" id="cd02440">
    <property type="entry name" value="AdoMet_MTases"/>
    <property type="match status" value="1"/>
</dbReference>
<comment type="caution">
    <text evidence="5">The sequence shown here is derived from an EMBL/GenBank/DDBJ whole genome shotgun (WGS) entry which is preliminary data.</text>
</comment>
<feature type="domain" description="Methyltransferase type 11" evidence="4">
    <location>
        <begin position="48"/>
        <end position="148"/>
    </location>
</feature>
<dbReference type="Pfam" id="PF08241">
    <property type="entry name" value="Methyltransf_11"/>
    <property type="match status" value="1"/>
</dbReference>
<name>A0A1A7NLR4_9PAST</name>
<keyword evidence="6" id="KW-1185">Reference proteome</keyword>
<evidence type="ECO:0000256" key="2">
    <source>
        <dbReference type="ARBA" id="ARBA00022679"/>
    </source>
</evidence>
<dbReference type="SUPFAM" id="SSF53335">
    <property type="entry name" value="S-adenosyl-L-methionine-dependent methyltransferases"/>
    <property type="match status" value="1"/>
</dbReference>
<dbReference type="GO" id="GO:0032259">
    <property type="term" value="P:methylation"/>
    <property type="evidence" value="ECO:0007669"/>
    <property type="project" value="UniProtKB-KW"/>
</dbReference>
<dbReference type="InterPro" id="IPR029063">
    <property type="entry name" value="SAM-dependent_MTases_sf"/>
</dbReference>
<reference evidence="5 6" key="1">
    <citation type="submission" date="2014-11" db="EMBL/GenBank/DDBJ databases">
        <title>Pan-genome of Gallibacterium spp.</title>
        <authorList>
            <person name="Kudirkiene E."/>
            <person name="Bojesen A.M."/>
        </authorList>
    </citation>
    <scope>NUCLEOTIDE SEQUENCE [LARGE SCALE GENOMIC DNA]</scope>
    <source>
        <strain evidence="5 6">F151</strain>
    </source>
</reference>
<evidence type="ECO:0000256" key="1">
    <source>
        <dbReference type="ARBA" id="ARBA00022603"/>
    </source>
</evidence>
<dbReference type="Proteomes" id="UP000243558">
    <property type="component" value="Unassembled WGS sequence"/>
</dbReference>
<dbReference type="PATRIC" id="fig|505345.7.peg.2033"/>
<dbReference type="GO" id="GO:0008757">
    <property type="term" value="F:S-adenosylmethionine-dependent methyltransferase activity"/>
    <property type="evidence" value="ECO:0007669"/>
    <property type="project" value="InterPro"/>
</dbReference>
<evidence type="ECO:0000313" key="5">
    <source>
        <dbReference type="EMBL" id="OBW90595.1"/>
    </source>
</evidence>